<feature type="compositionally biased region" description="Low complexity" evidence="1">
    <location>
        <begin position="239"/>
        <end position="249"/>
    </location>
</feature>
<reference evidence="2 3" key="1">
    <citation type="submission" date="2023-08" db="EMBL/GenBank/DDBJ databases">
        <title>Black Yeasts Isolated from many extreme environments.</title>
        <authorList>
            <person name="Coleine C."/>
            <person name="Stajich J.E."/>
            <person name="Selbmann L."/>
        </authorList>
    </citation>
    <scope>NUCLEOTIDE SEQUENCE [LARGE SCALE GENOMIC DNA]</scope>
    <source>
        <strain evidence="2 3">CCFEE 5792</strain>
    </source>
</reference>
<accession>A0AAV9NQB0</accession>
<sequence length="263" mass="28666">MAPTSRKYTLKEARAYSGAVTNQTTLEQAKMQELGHYVRHINKLNGTAPTLPTGVVANSDQGIQLWTKAYEAALEAEALRNWVKKTPEKHAMIQGSANGVTPRRPTVPRRTLGERRALSNKTRARVAATAASTTDTEERRVKKGIATKKDSATKRSIDEVDADDDESSPKRRRQDFAIVRSESDKENSERRTIRAHGSHAKASATSSSLKQNNGAAPTETARKIAVPFKPSQKLQITKSAASAGGASPSMPRPALTKDELNRI</sequence>
<dbReference type="AlphaFoldDB" id="A0AAV9NQB0"/>
<comment type="caution">
    <text evidence="2">The sequence shown here is derived from an EMBL/GenBank/DDBJ whole genome shotgun (WGS) entry which is preliminary data.</text>
</comment>
<dbReference type="EMBL" id="JAVRRD010000001">
    <property type="protein sequence ID" value="KAK5064521.1"/>
    <property type="molecule type" value="Genomic_DNA"/>
</dbReference>
<dbReference type="Proteomes" id="UP001358417">
    <property type="component" value="Unassembled WGS sequence"/>
</dbReference>
<gene>
    <name evidence="2" type="ORF">LTR84_000354</name>
</gene>
<evidence type="ECO:0000313" key="3">
    <source>
        <dbReference type="Proteomes" id="UP001358417"/>
    </source>
</evidence>
<proteinExistence type="predicted"/>
<feature type="compositionally biased region" description="Low complexity" evidence="1">
    <location>
        <begin position="125"/>
        <end position="134"/>
    </location>
</feature>
<keyword evidence="3" id="KW-1185">Reference proteome</keyword>
<organism evidence="2 3">
    <name type="scientific">Exophiala bonariae</name>
    <dbReference type="NCBI Taxonomy" id="1690606"/>
    <lineage>
        <taxon>Eukaryota</taxon>
        <taxon>Fungi</taxon>
        <taxon>Dikarya</taxon>
        <taxon>Ascomycota</taxon>
        <taxon>Pezizomycotina</taxon>
        <taxon>Eurotiomycetes</taxon>
        <taxon>Chaetothyriomycetidae</taxon>
        <taxon>Chaetothyriales</taxon>
        <taxon>Herpotrichiellaceae</taxon>
        <taxon>Exophiala</taxon>
    </lineage>
</organism>
<dbReference type="GeneID" id="89968576"/>
<evidence type="ECO:0000256" key="1">
    <source>
        <dbReference type="SAM" id="MobiDB-lite"/>
    </source>
</evidence>
<evidence type="ECO:0000313" key="2">
    <source>
        <dbReference type="EMBL" id="KAK5064521.1"/>
    </source>
</evidence>
<protein>
    <submittedName>
        <fullName evidence="2">Uncharacterized protein</fullName>
    </submittedName>
</protein>
<feature type="compositionally biased region" description="Basic and acidic residues" evidence="1">
    <location>
        <begin position="181"/>
        <end position="192"/>
    </location>
</feature>
<dbReference type="RefSeq" id="XP_064711845.1">
    <property type="nucleotide sequence ID" value="XM_064843985.1"/>
</dbReference>
<feature type="region of interest" description="Disordered" evidence="1">
    <location>
        <begin position="118"/>
        <end position="263"/>
    </location>
</feature>
<feature type="compositionally biased region" description="Basic and acidic residues" evidence="1">
    <location>
        <begin position="147"/>
        <end position="158"/>
    </location>
</feature>
<feature type="compositionally biased region" description="Polar residues" evidence="1">
    <location>
        <begin position="203"/>
        <end position="215"/>
    </location>
</feature>
<name>A0AAV9NQB0_9EURO</name>